<dbReference type="PROSITE" id="PS51384">
    <property type="entry name" value="FAD_FR"/>
    <property type="match status" value="1"/>
</dbReference>
<dbReference type="EMBL" id="JMIU01000001">
    <property type="protein sequence ID" value="KDN96199.1"/>
    <property type="molecule type" value="Genomic_DNA"/>
</dbReference>
<accession>A0A066ZVC7</accession>
<evidence type="ECO:0000313" key="5">
    <source>
        <dbReference type="EMBL" id="KDN96199.1"/>
    </source>
</evidence>
<dbReference type="PRINTS" id="PR00410">
    <property type="entry name" value="PHEHYDRXLASE"/>
</dbReference>
<dbReference type="InterPro" id="IPR039261">
    <property type="entry name" value="FNR_nucleotide-bd"/>
</dbReference>
<evidence type="ECO:0000256" key="3">
    <source>
        <dbReference type="ARBA" id="ARBA00038177"/>
    </source>
</evidence>
<dbReference type="Proteomes" id="UP000027341">
    <property type="component" value="Unassembled WGS sequence"/>
</dbReference>
<dbReference type="InterPro" id="IPR017938">
    <property type="entry name" value="Riboflavin_synthase-like_b-brl"/>
</dbReference>
<dbReference type="PANTHER" id="PTHR47354:SF7">
    <property type="entry name" value="NAD(P)H-FLAVIN REDUCTASE"/>
    <property type="match status" value="1"/>
</dbReference>
<dbReference type="InterPro" id="IPR013112">
    <property type="entry name" value="FAD-bd_8"/>
</dbReference>
<gene>
    <name evidence="5" type="ORF">EI16_07895</name>
</gene>
<dbReference type="Pfam" id="PF08022">
    <property type="entry name" value="FAD_binding_8"/>
    <property type="match status" value="1"/>
</dbReference>
<dbReference type="SUPFAM" id="SSF52343">
    <property type="entry name" value="Ferredoxin reductase-like, C-terminal NADP-linked domain"/>
    <property type="match status" value="1"/>
</dbReference>
<dbReference type="InterPro" id="IPR017927">
    <property type="entry name" value="FAD-bd_FR_type"/>
</dbReference>
<dbReference type="AlphaFoldDB" id="A0A066ZVC7"/>
<dbReference type="Gene3D" id="3.40.50.80">
    <property type="entry name" value="Nucleotide-binding domain of ferredoxin-NADP reductase (FNR) module"/>
    <property type="match status" value="1"/>
</dbReference>
<evidence type="ECO:0000256" key="1">
    <source>
        <dbReference type="ARBA" id="ARBA00023002"/>
    </source>
</evidence>
<dbReference type="InterPro" id="IPR050415">
    <property type="entry name" value="MRET"/>
</dbReference>
<dbReference type="PANTHER" id="PTHR47354">
    <property type="entry name" value="NADH OXIDOREDUCTASE HCR"/>
    <property type="match status" value="1"/>
</dbReference>
<dbReference type="RefSeq" id="WP_029911853.1">
    <property type="nucleotide sequence ID" value="NZ_AP020335.1"/>
</dbReference>
<keyword evidence="2" id="KW-0455">Luminescence</keyword>
<dbReference type="GO" id="GO:0016491">
    <property type="term" value="F:oxidoreductase activity"/>
    <property type="evidence" value="ECO:0007669"/>
    <property type="project" value="UniProtKB-KW"/>
</dbReference>
<comment type="similarity">
    <text evidence="3">Belongs to the Fre/LuxG FAD/NAD(P) flavoprotein oxidoreductase family.</text>
</comment>
<dbReference type="STRING" id="28885.EI16_07895"/>
<feature type="domain" description="FAD-binding FR-type" evidence="4">
    <location>
        <begin position="1"/>
        <end position="97"/>
    </location>
</feature>
<organism evidence="5 6">
    <name type="scientific">Hydrogenovibrio marinus</name>
    <dbReference type="NCBI Taxonomy" id="28885"/>
    <lineage>
        <taxon>Bacteria</taxon>
        <taxon>Pseudomonadati</taxon>
        <taxon>Pseudomonadota</taxon>
        <taxon>Gammaproteobacteria</taxon>
        <taxon>Thiotrichales</taxon>
        <taxon>Piscirickettsiaceae</taxon>
        <taxon>Hydrogenovibrio</taxon>
    </lineage>
</organism>
<evidence type="ECO:0000259" key="4">
    <source>
        <dbReference type="PROSITE" id="PS51384"/>
    </source>
</evidence>
<dbReference type="Gene3D" id="2.40.30.10">
    <property type="entry name" value="Translation factors"/>
    <property type="match status" value="1"/>
</dbReference>
<name>A0A066ZVC7_HYDMR</name>
<evidence type="ECO:0000313" key="6">
    <source>
        <dbReference type="Proteomes" id="UP000027341"/>
    </source>
</evidence>
<dbReference type="InterPro" id="IPR001433">
    <property type="entry name" value="OxRdtase_FAD/NAD-bd"/>
</dbReference>
<dbReference type="GO" id="GO:0008218">
    <property type="term" value="P:bioluminescence"/>
    <property type="evidence" value="ECO:0007669"/>
    <property type="project" value="UniProtKB-KW"/>
</dbReference>
<keyword evidence="1" id="KW-0560">Oxidoreductase</keyword>
<sequence>MSQIFKVIQVEHFTADTLQLILKPTQPFRYQAGDYIMLGFEQEDLKPFSIASSPRNDGRIELHIRKHEDNAWNDRLFSLTSGEEVLVEGPKPQYQLDEDICQSKKPILFVAGGTGFAPMKALLDELLASGCENTIHFYWGSRHKEDLYMRNQMIALAKHHDNLDYVEVLSEPSETDTGLTGLVHQVVLERHPNLADFRVYLCGPWPMVQTAKEDFFAANLPENQFN</sequence>
<proteinExistence type="inferred from homology"/>
<protein>
    <recommendedName>
        <fullName evidence="4">FAD-binding FR-type domain-containing protein</fullName>
    </recommendedName>
</protein>
<comment type="caution">
    <text evidence="5">The sequence shown here is derived from an EMBL/GenBank/DDBJ whole genome shotgun (WGS) entry which is preliminary data.</text>
</comment>
<evidence type="ECO:0000256" key="2">
    <source>
        <dbReference type="ARBA" id="ARBA00023223"/>
    </source>
</evidence>
<keyword evidence="6" id="KW-1185">Reference proteome</keyword>
<dbReference type="Pfam" id="PF00175">
    <property type="entry name" value="NAD_binding_1"/>
    <property type="match status" value="1"/>
</dbReference>
<dbReference type="SUPFAM" id="SSF63380">
    <property type="entry name" value="Riboflavin synthase domain-like"/>
    <property type="match status" value="1"/>
</dbReference>
<dbReference type="CDD" id="cd06189">
    <property type="entry name" value="flavin_oxioreductase"/>
    <property type="match status" value="1"/>
</dbReference>
<reference evidence="5 6" key="1">
    <citation type="submission" date="2014-04" db="EMBL/GenBank/DDBJ databases">
        <title>Draft genome sequence of Hydrogenovibrio marinus MH-110, a model organism for aerobic H2 metabolism.</title>
        <authorList>
            <person name="Cha H.J."/>
            <person name="Jo B.H."/>
            <person name="Hwang B.H."/>
        </authorList>
    </citation>
    <scope>NUCLEOTIDE SEQUENCE [LARGE SCALE GENOMIC DNA]</scope>
    <source>
        <strain evidence="5 6">MH-110</strain>
    </source>
</reference>